<evidence type="ECO:0000313" key="2">
    <source>
        <dbReference type="Proteomes" id="UP000078544"/>
    </source>
</evidence>
<evidence type="ECO:0000313" key="1">
    <source>
        <dbReference type="EMBL" id="KZZ90776.1"/>
    </source>
</evidence>
<dbReference type="Proteomes" id="UP000078544">
    <property type="component" value="Unassembled WGS sequence"/>
</dbReference>
<dbReference type="EMBL" id="AZGY01000020">
    <property type="protein sequence ID" value="KZZ90776.1"/>
    <property type="molecule type" value="Genomic_DNA"/>
</dbReference>
<dbReference type="Pfam" id="PF26163">
    <property type="entry name" value="mS26"/>
    <property type="match status" value="1"/>
</dbReference>
<dbReference type="AlphaFoldDB" id="A0A167Y2A6"/>
<gene>
    <name evidence="1" type="ORF">AAL_07002</name>
</gene>
<reference evidence="1 2" key="1">
    <citation type="journal article" date="2016" name="Genome Biol. Evol.">
        <title>Divergent and convergent evolution of fungal pathogenicity.</title>
        <authorList>
            <person name="Shang Y."/>
            <person name="Xiao G."/>
            <person name="Zheng P."/>
            <person name="Cen K."/>
            <person name="Zhan S."/>
            <person name="Wang C."/>
        </authorList>
    </citation>
    <scope>NUCLEOTIDE SEQUENCE [LARGE SCALE GENOMIC DNA]</scope>
    <source>
        <strain evidence="1 2">RCEF 2490</strain>
    </source>
</reference>
<sequence length="303" mass="34273">MPSAIPGPSFRLPLRKAFSNFRTFAASQPAAASRVPPESTSYIRLPTPLQSDEAQPPIVRGHLPVPREIFPRSEGDRKVQPAYFRKTAPRSPKSREDTSEARKWKAMMADKRRSNLQDGLNALWARRRRSDKMRNARVHGKFLQHNELGAAPEKESDRLTRPTILAAITDTTVYPDPERFSRADRSRSQVLAHDTIKREARKDALMELYISASDFIVHETELKTTIDSIFAEEYFKKQKDVLNRHGAIENAWGTFGKPPSVANMIESTTGSSTRVMDFDETEHDKSVKRAKRIADDLTGGKMA</sequence>
<dbReference type="CDD" id="cd23703">
    <property type="entry name" value="mS26_PET12"/>
    <property type="match status" value="1"/>
</dbReference>
<keyword evidence="2" id="KW-1185">Reference proteome</keyword>
<protein>
    <submittedName>
        <fullName evidence="1">Uncharacterized protein</fullName>
    </submittedName>
</protein>
<dbReference type="OrthoDB" id="5223508at2759"/>
<name>A0A167Y2A6_9HYPO</name>
<dbReference type="STRING" id="1081109.A0A167Y2A6"/>
<comment type="caution">
    <text evidence="1">The sequence shown here is derived from an EMBL/GenBank/DDBJ whole genome shotgun (WGS) entry which is preliminary data.</text>
</comment>
<proteinExistence type="predicted"/>
<organism evidence="1 2">
    <name type="scientific">Moelleriella libera RCEF 2490</name>
    <dbReference type="NCBI Taxonomy" id="1081109"/>
    <lineage>
        <taxon>Eukaryota</taxon>
        <taxon>Fungi</taxon>
        <taxon>Dikarya</taxon>
        <taxon>Ascomycota</taxon>
        <taxon>Pezizomycotina</taxon>
        <taxon>Sordariomycetes</taxon>
        <taxon>Hypocreomycetidae</taxon>
        <taxon>Hypocreales</taxon>
        <taxon>Clavicipitaceae</taxon>
        <taxon>Moelleriella</taxon>
    </lineage>
</organism>
<accession>A0A167Y2A6</accession>
<dbReference type="InterPro" id="IPR058940">
    <property type="entry name" value="mS26_fungi"/>
</dbReference>